<keyword evidence="1" id="KW-1133">Transmembrane helix</keyword>
<accession>A0A6J5LJ39</accession>
<name>A0A6J5LJ39_9CAUD</name>
<gene>
    <name evidence="2" type="ORF">UFOVP252_37</name>
</gene>
<reference evidence="2" key="1">
    <citation type="submission" date="2020-04" db="EMBL/GenBank/DDBJ databases">
        <authorList>
            <person name="Chiriac C."/>
            <person name="Salcher M."/>
            <person name="Ghai R."/>
            <person name="Kavagutti S V."/>
        </authorList>
    </citation>
    <scope>NUCLEOTIDE SEQUENCE</scope>
</reference>
<keyword evidence="1" id="KW-0812">Transmembrane</keyword>
<dbReference type="EMBL" id="LR796273">
    <property type="protein sequence ID" value="CAB4133020.1"/>
    <property type="molecule type" value="Genomic_DNA"/>
</dbReference>
<keyword evidence="1" id="KW-0472">Membrane</keyword>
<protein>
    <submittedName>
        <fullName evidence="2">Uncharacterized protein</fullName>
    </submittedName>
</protein>
<proteinExistence type="predicted"/>
<evidence type="ECO:0000313" key="2">
    <source>
        <dbReference type="EMBL" id="CAB4133020.1"/>
    </source>
</evidence>
<sequence length="62" mass="7108">MIEFTALEFVLLLGNLVLVVLYYQLLNKTKQHEFAMAAILHGIHTKKLKIVETDRGLKVDLI</sequence>
<feature type="transmembrane region" description="Helical" evidence="1">
    <location>
        <begin position="6"/>
        <end position="26"/>
    </location>
</feature>
<evidence type="ECO:0000256" key="1">
    <source>
        <dbReference type="SAM" id="Phobius"/>
    </source>
</evidence>
<organism evidence="2">
    <name type="scientific">uncultured Caudovirales phage</name>
    <dbReference type="NCBI Taxonomy" id="2100421"/>
    <lineage>
        <taxon>Viruses</taxon>
        <taxon>Duplodnaviria</taxon>
        <taxon>Heunggongvirae</taxon>
        <taxon>Uroviricota</taxon>
        <taxon>Caudoviricetes</taxon>
        <taxon>Peduoviridae</taxon>
        <taxon>Maltschvirus</taxon>
        <taxon>Maltschvirus maltsch</taxon>
    </lineage>
</organism>